<evidence type="ECO:0000313" key="1">
    <source>
        <dbReference type="EMBL" id="HEC07161.1"/>
    </source>
</evidence>
<organism evidence="1">
    <name type="scientific">Thiolapillus brandeum</name>
    <dbReference type="NCBI Taxonomy" id="1076588"/>
    <lineage>
        <taxon>Bacteria</taxon>
        <taxon>Pseudomonadati</taxon>
        <taxon>Pseudomonadota</taxon>
        <taxon>Gammaproteobacteria</taxon>
        <taxon>Chromatiales</taxon>
        <taxon>Sedimenticolaceae</taxon>
        <taxon>Thiolapillus</taxon>
    </lineage>
</organism>
<reference evidence="1" key="1">
    <citation type="journal article" date="2020" name="mSystems">
        <title>Genome- and Community-Level Interaction Insights into Carbon Utilization and Element Cycling Functions of Hydrothermarchaeota in Hydrothermal Sediment.</title>
        <authorList>
            <person name="Zhou Z."/>
            <person name="Liu Y."/>
            <person name="Xu W."/>
            <person name="Pan J."/>
            <person name="Luo Z.H."/>
            <person name="Li M."/>
        </authorList>
    </citation>
    <scope>NUCLEOTIDE SEQUENCE [LARGE SCALE GENOMIC DNA]</scope>
    <source>
        <strain evidence="1">HyVt-458</strain>
    </source>
</reference>
<dbReference type="Gene3D" id="3.40.30.10">
    <property type="entry name" value="Glutaredoxin"/>
    <property type="match status" value="1"/>
</dbReference>
<name>A0A831WG36_9GAMM</name>
<dbReference type="EMBL" id="DRLF01000341">
    <property type="protein sequence ID" value="HEC07161.1"/>
    <property type="molecule type" value="Genomic_DNA"/>
</dbReference>
<feature type="non-terminal residue" evidence="1">
    <location>
        <position position="1"/>
    </location>
</feature>
<dbReference type="SUPFAM" id="SSF52833">
    <property type="entry name" value="Thioredoxin-like"/>
    <property type="match status" value="1"/>
</dbReference>
<protein>
    <submittedName>
        <fullName evidence="1">Glutaredoxin</fullName>
    </submittedName>
</protein>
<dbReference type="Proteomes" id="UP000886339">
    <property type="component" value="Unassembled WGS sequence"/>
</dbReference>
<dbReference type="AlphaFoldDB" id="A0A831WG36"/>
<proteinExistence type="predicted"/>
<dbReference type="InterPro" id="IPR036249">
    <property type="entry name" value="Thioredoxin-like_sf"/>
</dbReference>
<accession>A0A831WG36</accession>
<gene>
    <name evidence="1" type="ORF">ENJ12_09925</name>
</gene>
<sequence>GGKQQVPCLRIANEDGSVTWLYESGDIIAYLQKRFG</sequence>
<comment type="caution">
    <text evidence="1">The sequence shown here is derived from an EMBL/GenBank/DDBJ whole genome shotgun (WGS) entry which is preliminary data.</text>
</comment>